<dbReference type="SUPFAM" id="SSF56496">
    <property type="entry name" value="Fibrinogen C-terminal domain-like"/>
    <property type="match status" value="1"/>
</dbReference>
<feature type="domain" description="Fibrinogen C-terminal" evidence="2">
    <location>
        <begin position="90"/>
        <end position="323"/>
    </location>
</feature>
<dbReference type="InterPro" id="IPR050373">
    <property type="entry name" value="Fibrinogen_C-term_domain"/>
</dbReference>
<dbReference type="PANTHER" id="PTHR19143:SF424">
    <property type="entry name" value="FIBRINOGEN C-TERMINAL DOMAIN-CONTAINING PROTEIN"/>
    <property type="match status" value="1"/>
</dbReference>
<organism evidence="3 4">
    <name type="scientific">Patiria miniata</name>
    <name type="common">Bat star</name>
    <name type="synonym">Asterina miniata</name>
    <dbReference type="NCBI Taxonomy" id="46514"/>
    <lineage>
        <taxon>Eukaryota</taxon>
        <taxon>Metazoa</taxon>
        <taxon>Echinodermata</taxon>
        <taxon>Eleutherozoa</taxon>
        <taxon>Asterozoa</taxon>
        <taxon>Asteroidea</taxon>
        <taxon>Valvatacea</taxon>
        <taxon>Valvatida</taxon>
        <taxon>Asterinidae</taxon>
        <taxon>Patiria</taxon>
    </lineage>
</organism>
<dbReference type="GeneID" id="119734459"/>
<evidence type="ECO:0000256" key="1">
    <source>
        <dbReference type="SAM" id="SignalP"/>
    </source>
</evidence>
<dbReference type="SMART" id="SM00186">
    <property type="entry name" value="FBG"/>
    <property type="match status" value="1"/>
</dbReference>
<keyword evidence="4" id="KW-1185">Reference proteome</keyword>
<evidence type="ECO:0000259" key="2">
    <source>
        <dbReference type="PROSITE" id="PS51406"/>
    </source>
</evidence>
<dbReference type="Gene3D" id="3.90.215.10">
    <property type="entry name" value="Gamma Fibrinogen, chain A, domain 1"/>
    <property type="match status" value="1"/>
</dbReference>
<name>A0A914AJU2_PATMI</name>
<reference evidence="3" key="1">
    <citation type="submission" date="2022-11" db="UniProtKB">
        <authorList>
            <consortium name="EnsemblMetazoa"/>
        </authorList>
    </citation>
    <scope>IDENTIFICATION</scope>
</reference>
<dbReference type="CDD" id="cd00087">
    <property type="entry name" value="FReD"/>
    <property type="match status" value="1"/>
</dbReference>
<dbReference type="OMA" id="WMRGGFW"/>
<feature type="signal peptide" evidence="1">
    <location>
        <begin position="1"/>
        <end position="18"/>
    </location>
</feature>
<evidence type="ECO:0000313" key="3">
    <source>
        <dbReference type="EnsemblMetazoa" id="XP_038063893.1"/>
    </source>
</evidence>
<dbReference type="RefSeq" id="XP_038063893.1">
    <property type="nucleotide sequence ID" value="XM_038207965.1"/>
</dbReference>
<dbReference type="GO" id="GO:0005615">
    <property type="term" value="C:extracellular space"/>
    <property type="evidence" value="ECO:0007669"/>
    <property type="project" value="TreeGrafter"/>
</dbReference>
<dbReference type="Pfam" id="PF00147">
    <property type="entry name" value="Fibrinogen_C"/>
    <property type="match status" value="1"/>
</dbReference>
<sequence>MNRFLLLLFACCVLGIRAQVIEDDPPKEPLSPEELQSQTTKEILSLIEVAIKVAQYTDIGEKRKAMGWVQERLDVVKGLLNVDGGSGTKEPEVTYYQDCAALYDEGFTDSGLYNIYPNYPASSDPLAVWCDQESDGGGWIVFQRRVDGSEDFEKLWDEYRQGFGDPSAEFWLGNDNLVLLTTGGGDVELRVDITDWDDRTAYAQYANFAVRGSQYTLTADGYDEASTAGDALDYHNGMDFTTTDRDNDRASGGNCAVWMRGGFWHNYCLTADPNGPYLVPGGEYGAFSPGTDQGVTWTTYTAHGYPGREYSLKGTEMKLRMSPAISP</sequence>
<keyword evidence="1" id="KW-0732">Signal</keyword>
<dbReference type="PROSITE" id="PS51406">
    <property type="entry name" value="FIBRINOGEN_C_2"/>
    <property type="match status" value="1"/>
</dbReference>
<evidence type="ECO:0000313" key="4">
    <source>
        <dbReference type="Proteomes" id="UP000887568"/>
    </source>
</evidence>
<proteinExistence type="predicted"/>
<dbReference type="PANTHER" id="PTHR19143">
    <property type="entry name" value="FIBRINOGEN/TENASCIN/ANGIOPOEITIN"/>
    <property type="match status" value="1"/>
</dbReference>
<dbReference type="EnsemblMetazoa" id="XM_038207965.1">
    <property type="protein sequence ID" value="XP_038063893.1"/>
    <property type="gene ID" value="LOC119734459"/>
</dbReference>
<dbReference type="InterPro" id="IPR002181">
    <property type="entry name" value="Fibrinogen_a/b/g_C_dom"/>
</dbReference>
<dbReference type="OrthoDB" id="7972392at2759"/>
<protein>
    <recommendedName>
        <fullName evidence="2">Fibrinogen C-terminal domain-containing protein</fullName>
    </recommendedName>
</protein>
<dbReference type="InterPro" id="IPR036056">
    <property type="entry name" value="Fibrinogen-like_C"/>
</dbReference>
<dbReference type="NCBIfam" id="NF040941">
    <property type="entry name" value="GGGWT_bact"/>
    <property type="match status" value="1"/>
</dbReference>
<feature type="chain" id="PRO_5036812624" description="Fibrinogen C-terminal domain-containing protein" evidence="1">
    <location>
        <begin position="19"/>
        <end position="327"/>
    </location>
</feature>
<accession>A0A914AJU2</accession>
<dbReference type="Proteomes" id="UP000887568">
    <property type="component" value="Unplaced"/>
</dbReference>
<dbReference type="InterPro" id="IPR014716">
    <property type="entry name" value="Fibrinogen_a/b/g_C_1"/>
</dbReference>
<dbReference type="AlphaFoldDB" id="A0A914AJU2"/>